<sequence length="857" mass="88570">MKRELKPARLAGWVAVVCAPLWLVACGGGGGSGADGGSAPPIPTLSADVYPLATGDRRSWRTTQGGINGAIRHERVGEAVGAALVVRSGDFRVELPADEEYLQRSATGVSTVPGPNSDALTRAVGPVELLRFGMAQGQSVVLLDRTFTVDVDGDGRADSLDLRVESQFTGVEAVTTQLAAFADASRVRTSVRTTIRLAGASATRTISQTLDDWYVPGIGPVRSSSSTSTDGGAPVLETEEVVVYAVGNRRSEAVAPTVVAVSPASNATSAGQTGGSVELRLSFSEPVDPLSLKGAGGVQLLRDGQLVALKDLLLSADAKTLILLPTTSPLSDGAYEVRNGGQVSDWAGNLAPTPLNSFRVDTRGPRLQSSQPADGATEAVLSGSLSFDFDEALVAPAGVEVRVWLREDSVGDFQPLAASLQGRRIVAPLSAPLKANTAYVASAGAGLTDASGNPLGSVTIYFRTDPGAFARPQTWAPGLVPNLVTLADLDGDGRSDVVFVAQVLGAGPVLGVRRQQPDGTYAAATVRHIISDSYCGPVERLAVGDIDGDGRADAVVRGGCSTLGMTRLLHQNPDGSFTAQPLPVDLMGPLAVMDGGVMGVTTVGLTYVSRATDGNWTVTVPASALTSDIRDWRSADLDGDGRQDLVWVQGSSSGLGYELGWQLRTASGWGALQRRPLPQGSPNALATGDFDGDGRPEVVLAIDNGASGPASNGEIWLMRFNGAGGFADPQRLPAASGASALLVEDFNGDGRADIAVSHDILSRTGIYLQAAGGGLEAERLFESGYGYFAGRRSLVWVDLTGDGLKDLVQAEVLLPGRTFAGTWPLGAASPAVQARSSSRVLRAATGALKTAGSSVQR</sequence>
<feature type="domain" description="SbsA Ig-like" evidence="2">
    <location>
        <begin position="361"/>
        <end position="464"/>
    </location>
</feature>
<dbReference type="EMBL" id="NISI01000007">
    <property type="protein sequence ID" value="OWR02796.1"/>
    <property type="molecule type" value="Genomic_DNA"/>
</dbReference>
<dbReference type="SUPFAM" id="SSF69318">
    <property type="entry name" value="Integrin alpha N-terminal domain"/>
    <property type="match status" value="2"/>
</dbReference>
<protein>
    <recommendedName>
        <fullName evidence="2">SbsA Ig-like domain-containing protein</fullName>
    </recommendedName>
</protein>
<organism evidence="3 4">
    <name type="scientific">Roseateles puraquae</name>
    <dbReference type="NCBI Taxonomy" id="431059"/>
    <lineage>
        <taxon>Bacteria</taxon>
        <taxon>Pseudomonadati</taxon>
        <taxon>Pseudomonadota</taxon>
        <taxon>Betaproteobacteria</taxon>
        <taxon>Burkholderiales</taxon>
        <taxon>Sphaerotilaceae</taxon>
        <taxon>Roseateles</taxon>
    </lineage>
</organism>
<dbReference type="InterPro" id="IPR032812">
    <property type="entry name" value="SbsA_Ig"/>
</dbReference>
<dbReference type="Gene3D" id="2.40.360.20">
    <property type="match status" value="1"/>
</dbReference>
<comment type="caution">
    <text evidence="3">The sequence shown here is derived from an EMBL/GenBank/DDBJ whole genome shotgun (WGS) entry which is preliminary data.</text>
</comment>
<evidence type="ECO:0000256" key="1">
    <source>
        <dbReference type="ARBA" id="ARBA00022729"/>
    </source>
</evidence>
<dbReference type="PANTHER" id="PTHR46580:SF2">
    <property type="entry name" value="MAM DOMAIN-CONTAINING PROTEIN"/>
    <property type="match status" value="1"/>
</dbReference>
<dbReference type="InterPro" id="IPR013517">
    <property type="entry name" value="FG-GAP"/>
</dbReference>
<gene>
    <name evidence="3" type="ORF">CDO81_18410</name>
</gene>
<proteinExistence type="predicted"/>
<dbReference type="Gene3D" id="2.130.10.130">
    <property type="entry name" value="Integrin alpha, N-terminal"/>
    <property type="match status" value="1"/>
</dbReference>
<accession>A0A254N3V8</accession>
<dbReference type="Gene3D" id="2.40.128.340">
    <property type="match status" value="1"/>
</dbReference>
<dbReference type="OrthoDB" id="8914043at2"/>
<feature type="domain" description="SbsA Ig-like" evidence="2">
    <location>
        <begin position="254"/>
        <end position="353"/>
    </location>
</feature>
<keyword evidence="4" id="KW-1185">Reference proteome</keyword>
<dbReference type="RefSeq" id="WP_088484684.1">
    <property type="nucleotide sequence ID" value="NZ_NISI01000007.1"/>
</dbReference>
<evidence type="ECO:0000313" key="3">
    <source>
        <dbReference type="EMBL" id="OWR02796.1"/>
    </source>
</evidence>
<evidence type="ECO:0000259" key="2">
    <source>
        <dbReference type="Pfam" id="PF13205"/>
    </source>
</evidence>
<name>A0A254N3V8_9BURK</name>
<reference evidence="3 4" key="1">
    <citation type="journal article" date="2007" name="Int. J. Syst. Evol. Microbiol.">
        <title>Description of Pelomonas aquatica sp. nov. and Pelomonas puraquae sp. nov., isolated from industrial and haemodialysis water.</title>
        <authorList>
            <person name="Gomila M."/>
            <person name="Bowien B."/>
            <person name="Falsen E."/>
            <person name="Moore E.R."/>
            <person name="Lalucat J."/>
        </authorList>
    </citation>
    <scope>NUCLEOTIDE SEQUENCE [LARGE SCALE GENOMIC DNA]</scope>
    <source>
        <strain evidence="3 4">CCUG 52769</strain>
    </source>
</reference>
<dbReference type="Pfam" id="PF13205">
    <property type="entry name" value="Big_5"/>
    <property type="match status" value="2"/>
</dbReference>
<dbReference type="Proteomes" id="UP000197446">
    <property type="component" value="Unassembled WGS sequence"/>
</dbReference>
<evidence type="ECO:0000313" key="4">
    <source>
        <dbReference type="Proteomes" id="UP000197446"/>
    </source>
</evidence>
<dbReference type="AlphaFoldDB" id="A0A254N3V8"/>
<dbReference type="PROSITE" id="PS51257">
    <property type="entry name" value="PROKAR_LIPOPROTEIN"/>
    <property type="match status" value="1"/>
</dbReference>
<keyword evidence="1" id="KW-0732">Signal</keyword>
<dbReference type="Pfam" id="PF13517">
    <property type="entry name" value="FG-GAP_3"/>
    <property type="match status" value="2"/>
</dbReference>
<dbReference type="InterPro" id="IPR028994">
    <property type="entry name" value="Integrin_alpha_N"/>
</dbReference>
<dbReference type="PANTHER" id="PTHR46580">
    <property type="entry name" value="SENSOR KINASE-RELATED"/>
    <property type="match status" value="1"/>
</dbReference>